<comment type="caution">
    <text evidence="1">The sequence shown here is derived from an EMBL/GenBank/DDBJ whole genome shotgun (WGS) entry which is preliminary data.</text>
</comment>
<gene>
    <name evidence="1" type="ORF">DDZ13_08780</name>
</gene>
<proteinExistence type="predicted"/>
<organism evidence="1 2">
    <name type="scientific">Coraliomargarita sinensis</name>
    <dbReference type="NCBI Taxonomy" id="2174842"/>
    <lineage>
        <taxon>Bacteria</taxon>
        <taxon>Pseudomonadati</taxon>
        <taxon>Verrucomicrobiota</taxon>
        <taxon>Opitutia</taxon>
        <taxon>Puniceicoccales</taxon>
        <taxon>Coraliomargaritaceae</taxon>
        <taxon>Coraliomargarita</taxon>
    </lineage>
</organism>
<evidence type="ECO:0000313" key="1">
    <source>
        <dbReference type="EMBL" id="PXA04123.1"/>
    </source>
</evidence>
<dbReference type="InParanoid" id="A0A317ZIS7"/>
<dbReference type="RefSeq" id="WP_110131070.1">
    <property type="nucleotide sequence ID" value="NZ_QHJQ01000005.1"/>
</dbReference>
<keyword evidence="2" id="KW-1185">Reference proteome</keyword>
<dbReference type="EMBL" id="QHJQ01000005">
    <property type="protein sequence ID" value="PXA04123.1"/>
    <property type="molecule type" value="Genomic_DNA"/>
</dbReference>
<dbReference type="Proteomes" id="UP000247099">
    <property type="component" value="Unassembled WGS sequence"/>
</dbReference>
<sequence length="157" mass="17994">MRYIGLLLLPLFLSPLPAIDAKESILEQLSLVKTDFKFTVDNIPLEIRTQGITLRAVEVQREHKISSETKQINDFAYRAYHLEFSFEREYKFPAGFDVVEFYSGNDLIRSISLKRSGRKFTAAEGRLHEDNFIAINLRGVPLAVLDSVDRVNFRGAK</sequence>
<evidence type="ECO:0000313" key="2">
    <source>
        <dbReference type="Proteomes" id="UP000247099"/>
    </source>
</evidence>
<reference evidence="1 2" key="1">
    <citation type="submission" date="2018-05" db="EMBL/GenBank/DDBJ databases">
        <title>Coraliomargarita sinensis sp. nov., isolated from a marine solar saltern.</title>
        <authorList>
            <person name="Zhou L.Y."/>
        </authorList>
    </citation>
    <scope>NUCLEOTIDE SEQUENCE [LARGE SCALE GENOMIC DNA]</scope>
    <source>
        <strain evidence="1 2">WN38</strain>
    </source>
</reference>
<protein>
    <submittedName>
        <fullName evidence="1">Uncharacterized protein</fullName>
    </submittedName>
</protein>
<dbReference type="AlphaFoldDB" id="A0A317ZIS7"/>
<name>A0A317ZIS7_9BACT</name>
<accession>A0A317ZIS7</accession>